<evidence type="ECO:0000256" key="1">
    <source>
        <dbReference type="SAM" id="SignalP"/>
    </source>
</evidence>
<dbReference type="AlphaFoldDB" id="A0A150WDL9"/>
<feature type="signal peptide" evidence="1">
    <location>
        <begin position="1"/>
        <end position="21"/>
    </location>
</feature>
<proteinExistence type="predicted"/>
<evidence type="ECO:0000313" key="3">
    <source>
        <dbReference type="Proteomes" id="UP000075320"/>
    </source>
</evidence>
<dbReference type="Proteomes" id="UP000075320">
    <property type="component" value="Unassembled WGS sequence"/>
</dbReference>
<comment type="caution">
    <text evidence="2">The sequence shown here is derived from an EMBL/GenBank/DDBJ whole genome shotgun (WGS) entry which is preliminary data.</text>
</comment>
<sequence length="421" mass="45720">MMKLKMILVVCSVLGVTNSFAQTPALEAQYKIRQIILSKNIVVVTSNSSEPIERGKILLATFQDNTQCPLKVVGQSANNITLDTSDCDKAKSLTLNQMLEPSLHVIDEPVLEKQPKNKNASVSENVPLILPNRTMTDLGYLLQSGKFGIEGAFFSQNEELSYYSGSTFAADQKTRRTNLGLIFSYGITDNFNASIRLILVPGENTELSSLNTTYYSKGFKDPKASLIYRPVQQTETAPLDVVLTAYYIPKTFEAKIATDNADGTMGSGRNSAGLQLGTFRRFRAAEIGILIDYTSLWAGSTTDAENGEITEKGAGETIEVQGQVQFKVNDGFFISGGLGFASLSSTEAKNTTTTTLTRTSAYTMSGVQVGARFALIPDTSSLDFFLQSVTASNSDVTQGTAKLTLKDMRRTTIGASVKYLF</sequence>
<keyword evidence="3" id="KW-1185">Reference proteome</keyword>
<dbReference type="EMBL" id="LUKE01000008">
    <property type="protein sequence ID" value="KYG60980.1"/>
    <property type="molecule type" value="Genomic_DNA"/>
</dbReference>
<name>A0A150WDL9_BDEBC</name>
<evidence type="ECO:0000313" key="2">
    <source>
        <dbReference type="EMBL" id="KYG60980.1"/>
    </source>
</evidence>
<feature type="chain" id="PRO_5007572647" description="Outer membrane protein beta-barrel domain-containing protein" evidence="1">
    <location>
        <begin position="22"/>
        <end position="421"/>
    </location>
</feature>
<gene>
    <name evidence="2" type="ORF">AZI86_18890</name>
</gene>
<dbReference type="RefSeq" id="WP_061836875.1">
    <property type="nucleotide sequence ID" value="NZ_LUKE01000008.1"/>
</dbReference>
<reference evidence="2 3" key="1">
    <citation type="submission" date="2016-03" db="EMBL/GenBank/DDBJ databases">
        <authorList>
            <person name="Ploux O."/>
        </authorList>
    </citation>
    <scope>NUCLEOTIDE SEQUENCE [LARGE SCALE GENOMIC DNA]</scope>
    <source>
        <strain evidence="2 3">R0</strain>
    </source>
</reference>
<organism evidence="2 3">
    <name type="scientific">Bdellovibrio bacteriovorus</name>
    <dbReference type="NCBI Taxonomy" id="959"/>
    <lineage>
        <taxon>Bacteria</taxon>
        <taxon>Pseudomonadati</taxon>
        <taxon>Bdellovibrionota</taxon>
        <taxon>Bdellovibrionia</taxon>
        <taxon>Bdellovibrionales</taxon>
        <taxon>Pseudobdellovibrionaceae</taxon>
        <taxon>Bdellovibrio</taxon>
    </lineage>
</organism>
<accession>A0A150WDL9</accession>
<keyword evidence="1" id="KW-0732">Signal</keyword>
<evidence type="ECO:0008006" key="4">
    <source>
        <dbReference type="Google" id="ProtNLM"/>
    </source>
</evidence>
<protein>
    <recommendedName>
        <fullName evidence="4">Outer membrane protein beta-barrel domain-containing protein</fullName>
    </recommendedName>
</protein>